<evidence type="ECO:0000313" key="3">
    <source>
        <dbReference type="Proteomes" id="UP001240678"/>
    </source>
</evidence>
<reference evidence="2 3" key="1">
    <citation type="submission" date="2016-10" db="EMBL/GenBank/DDBJ databases">
        <title>The genome sequence of Colletotrichum fioriniae PJ7.</title>
        <authorList>
            <person name="Baroncelli R."/>
        </authorList>
    </citation>
    <scope>NUCLEOTIDE SEQUENCE [LARGE SCALE GENOMIC DNA]</scope>
    <source>
        <strain evidence="2 3">IMI 309622</strain>
    </source>
</reference>
<organism evidence="2 3">
    <name type="scientific">Colletotrichum costaricense</name>
    <dbReference type="NCBI Taxonomy" id="1209916"/>
    <lineage>
        <taxon>Eukaryota</taxon>
        <taxon>Fungi</taxon>
        <taxon>Dikarya</taxon>
        <taxon>Ascomycota</taxon>
        <taxon>Pezizomycotina</taxon>
        <taxon>Sordariomycetes</taxon>
        <taxon>Hypocreomycetidae</taxon>
        <taxon>Glomerellales</taxon>
        <taxon>Glomerellaceae</taxon>
        <taxon>Colletotrichum</taxon>
        <taxon>Colletotrichum acutatum species complex</taxon>
    </lineage>
</organism>
<feature type="region of interest" description="Disordered" evidence="1">
    <location>
        <begin position="213"/>
        <end position="249"/>
    </location>
</feature>
<accession>A0AAJ0DWQ8</accession>
<feature type="compositionally biased region" description="Low complexity" evidence="1">
    <location>
        <begin position="237"/>
        <end position="249"/>
    </location>
</feature>
<dbReference type="GeneID" id="85343601"/>
<name>A0AAJ0DWQ8_9PEZI</name>
<dbReference type="RefSeq" id="XP_060308997.1">
    <property type="nucleotide sequence ID" value="XM_060460054.1"/>
</dbReference>
<dbReference type="Proteomes" id="UP001240678">
    <property type="component" value="Unassembled WGS sequence"/>
</dbReference>
<comment type="caution">
    <text evidence="2">The sequence shown here is derived from an EMBL/GenBank/DDBJ whole genome shotgun (WGS) entry which is preliminary data.</text>
</comment>
<evidence type="ECO:0000313" key="2">
    <source>
        <dbReference type="EMBL" id="KAK1517646.1"/>
    </source>
</evidence>
<keyword evidence="3" id="KW-1185">Reference proteome</keyword>
<gene>
    <name evidence="2" type="ORF">CCOS01_11903</name>
</gene>
<dbReference type="EMBL" id="MOOE01000014">
    <property type="protein sequence ID" value="KAK1517646.1"/>
    <property type="molecule type" value="Genomic_DNA"/>
</dbReference>
<sequence length="249" mass="28602">MRIANMTSTKSTAFRQIIELAIVNWMFTTSPNGYNTGHCQDSSDLPFRINTPIQLEHNQVYKITQFYCKSPSHRFSPIKLLRYSTMCLHEQFSFPVCCGHIEERLNSYCHFARNDPQHYCGEKARVKSYTEGSPWPQEGPCDSCISTATQEEMEAWVPDPVKRNKFFFQFRLNMMEAAREPERKAQQAHFIKAKNDTAWVNKELREKYKEMAAAEKAAEEGDIRTPTQEDFMNVDRGGSSSQGGNASGK</sequence>
<protein>
    <submittedName>
        <fullName evidence="2">Uncharacterized protein</fullName>
    </submittedName>
</protein>
<feature type="compositionally biased region" description="Basic and acidic residues" evidence="1">
    <location>
        <begin position="213"/>
        <end position="223"/>
    </location>
</feature>
<evidence type="ECO:0000256" key="1">
    <source>
        <dbReference type="SAM" id="MobiDB-lite"/>
    </source>
</evidence>
<dbReference type="AlphaFoldDB" id="A0AAJ0DWQ8"/>
<proteinExistence type="predicted"/>